<sequence length="504" mass="55366">MTYIPPIVKACTLATLVLSQVACADKYTDAPESILLNNADSKYDHWNGVGKIFHNEEIPFCTATLLDTRDTENGATGPAYVLTAGHCVLKMHGAKSDVPFEQSIKFNYFTDTSDSSKFYSIHKANWTSMASTDVAILELTDSLETLINDGINPLRIASEAPSTPGKVNIVHAPQRDKLHLSSCTQEPADVPVIKLSVFMDYLKQDCKGIGPGSSGAPSLDATTGEIIGVLSGTTQGFSADDLCFWFGLCLDNKTQSFLPDEAVQSPVVNYFSACFSNGYFNTGTSTCTLKPNFDFTSETRIDMNKSSLKTVLKPGPHETPPAWDIKFSMSTPFYRFKTVRDAKACYLPDHYSGTLSTKDAVINAPIGNEAGLYFLCLLGVESAEQRPSVGLIRNTQIIPARIAAPNFIKPPDPTPIINLSENNEKYALIQWRAKEMLNMWTWAYIGAVGTTDCDTIPRKDYFRVGDAMYIQKDKLPLMLCSYTEDREFDTSDVHTFVVTLPAGA</sequence>
<gene>
    <name evidence="2" type="ORF">BK659_04805</name>
</gene>
<dbReference type="GO" id="GO:0006508">
    <property type="term" value="P:proteolysis"/>
    <property type="evidence" value="ECO:0007669"/>
    <property type="project" value="InterPro"/>
</dbReference>
<dbReference type="Pfam" id="PF13365">
    <property type="entry name" value="Trypsin_2"/>
    <property type="match status" value="1"/>
</dbReference>
<protein>
    <recommendedName>
        <fullName evidence="4">Peptidase S1 domain-containing protein</fullName>
    </recommendedName>
</protein>
<feature type="signal peptide" evidence="1">
    <location>
        <begin position="1"/>
        <end position="24"/>
    </location>
</feature>
<evidence type="ECO:0008006" key="4">
    <source>
        <dbReference type="Google" id="ProtNLM"/>
    </source>
</evidence>
<organism evidence="2 3">
    <name type="scientific">Pseudomonas brassicacearum</name>
    <dbReference type="NCBI Taxonomy" id="930166"/>
    <lineage>
        <taxon>Bacteria</taxon>
        <taxon>Pseudomonadati</taxon>
        <taxon>Pseudomonadota</taxon>
        <taxon>Gammaproteobacteria</taxon>
        <taxon>Pseudomonadales</taxon>
        <taxon>Pseudomonadaceae</taxon>
        <taxon>Pseudomonas</taxon>
    </lineage>
</organism>
<dbReference type="OrthoDB" id="6968353at2"/>
<dbReference type="PROSITE" id="PS00134">
    <property type="entry name" value="TRYPSIN_HIS"/>
    <property type="match status" value="1"/>
</dbReference>
<dbReference type="Proteomes" id="UP000286071">
    <property type="component" value="Unassembled WGS sequence"/>
</dbReference>
<accession>A0A423HCE0</accession>
<evidence type="ECO:0000313" key="2">
    <source>
        <dbReference type="EMBL" id="RON10836.1"/>
    </source>
</evidence>
<dbReference type="EMBL" id="MOBJ01000003">
    <property type="protein sequence ID" value="RON10836.1"/>
    <property type="molecule type" value="Genomic_DNA"/>
</dbReference>
<feature type="chain" id="PRO_5019349400" description="Peptidase S1 domain-containing protein" evidence="1">
    <location>
        <begin position="25"/>
        <end position="504"/>
    </location>
</feature>
<keyword evidence="1" id="KW-0732">Signal</keyword>
<evidence type="ECO:0000256" key="1">
    <source>
        <dbReference type="SAM" id="SignalP"/>
    </source>
</evidence>
<dbReference type="InterPro" id="IPR018114">
    <property type="entry name" value="TRYPSIN_HIS"/>
</dbReference>
<name>A0A423HCE0_9PSED</name>
<proteinExistence type="predicted"/>
<dbReference type="Gene3D" id="2.40.10.10">
    <property type="entry name" value="Trypsin-like serine proteases"/>
    <property type="match status" value="2"/>
</dbReference>
<dbReference type="GO" id="GO:0004252">
    <property type="term" value="F:serine-type endopeptidase activity"/>
    <property type="evidence" value="ECO:0007669"/>
    <property type="project" value="InterPro"/>
</dbReference>
<reference evidence="2 3" key="1">
    <citation type="submission" date="2016-10" db="EMBL/GenBank/DDBJ databases">
        <title>Comparative genome analysis of multiple Pseudomonas spp. focuses on biocontrol and plant growth promoting traits.</title>
        <authorList>
            <person name="Tao X.-Y."/>
            <person name="Taylor C.G."/>
        </authorList>
    </citation>
    <scope>NUCLEOTIDE SEQUENCE [LARGE SCALE GENOMIC DNA]</scope>
    <source>
        <strain evidence="2 3">48H11</strain>
    </source>
</reference>
<dbReference type="RefSeq" id="WP_123424010.1">
    <property type="nucleotide sequence ID" value="NZ_MOBJ01000003.1"/>
</dbReference>
<evidence type="ECO:0000313" key="3">
    <source>
        <dbReference type="Proteomes" id="UP000286071"/>
    </source>
</evidence>
<comment type="caution">
    <text evidence="2">The sequence shown here is derived from an EMBL/GenBank/DDBJ whole genome shotgun (WGS) entry which is preliminary data.</text>
</comment>
<dbReference type="AlphaFoldDB" id="A0A423HCE0"/>
<dbReference type="InterPro" id="IPR009003">
    <property type="entry name" value="Peptidase_S1_PA"/>
</dbReference>
<dbReference type="SUPFAM" id="SSF50494">
    <property type="entry name" value="Trypsin-like serine proteases"/>
    <property type="match status" value="1"/>
</dbReference>
<dbReference type="InterPro" id="IPR043504">
    <property type="entry name" value="Peptidase_S1_PA_chymotrypsin"/>
</dbReference>